<feature type="domain" description="Bulb-type lectin" evidence="7">
    <location>
        <begin position="42"/>
        <end position="161"/>
    </location>
</feature>
<keyword evidence="2" id="KW-0732">Signal</keyword>
<accession>A0A9Q0QE01</accession>
<evidence type="ECO:0000259" key="7">
    <source>
        <dbReference type="PROSITE" id="PS50927"/>
    </source>
</evidence>
<dbReference type="FunFam" id="2.90.10.10:FF:000024">
    <property type="entry name" value="Uncharacterized protein"/>
    <property type="match status" value="1"/>
</dbReference>
<evidence type="ECO:0000256" key="3">
    <source>
        <dbReference type="ARBA" id="ARBA00023157"/>
    </source>
</evidence>
<feature type="transmembrane region" description="Helical" evidence="5">
    <location>
        <begin position="386"/>
        <end position="407"/>
    </location>
</feature>
<dbReference type="PROSITE" id="PS50927">
    <property type="entry name" value="BULB_LECTIN"/>
    <property type="match status" value="1"/>
</dbReference>
<dbReference type="InterPro" id="IPR011009">
    <property type="entry name" value="Kinase-like_dom_sf"/>
</dbReference>
<keyword evidence="5" id="KW-0472">Membrane</keyword>
<keyword evidence="8" id="KW-0418">Kinase</keyword>
<evidence type="ECO:0000256" key="4">
    <source>
        <dbReference type="ARBA" id="ARBA00023180"/>
    </source>
</evidence>
<protein>
    <submittedName>
        <fullName evidence="8">G-TYPE LECTIN S-RECEPTOR-LIKE SERINE/THREONINE-PROTEIN KINASE RLK1</fullName>
    </submittedName>
</protein>
<gene>
    <name evidence="8" type="ORF">OIU79_009607</name>
</gene>
<dbReference type="SUPFAM" id="SSF56112">
    <property type="entry name" value="Protein kinase-like (PK-like)"/>
    <property type="match status" value="1"/>
</dbReference>
<dbReference type="CDD" id="cd00028">
    <property type="entry name" value="B_lectin"/>
    <property type="match status" value="1"/>
</dbReference>
<evidence type="ECO:0000256" key="1">
    <source>
        <dbReference type="ARBA" id="ARBA00022536"/>
    </source>
</evidence>
<evidence type="ECO:0000313" key="8">
    <source>
        <dbReference type="EMBL" id="KAJ6704726.1"/>
    </source>
</evidence>
<dbReference type="PANTHER" id="PTHR47976">
    <property type="entry name" value="G-TYPE LECTIN S-RECEPTOR-LIKE SERINE/THREONINE-PROTEIN KINASE SD2-5"/>
    <property type="match status" value="1"/>
</dbReference>
<keyword evidence="4" id="KW-0325">Glycoprotein</keyword>
<dbReference type="InterPro" id="IPR051343">
    <property type="entry name" value="G-type_lectin_kinases/EP1-like"/>
</dbReference>
<dbReference type="AlphaFoldDB" id="A0A9Q0QE01"/>
<dbReference type="Proteomes" id="UP001151532">
    <property type="component" value="Chromosome 3"/>
</dbReference>
<dbReference type="Gene3D" id="3.30.200.20">
    <property type="entry name" value="Phosphorylase Kinase, domain 1"/>
    <property type="match status" value="1"/>
</dbReference>
<dbReference type="OrthoDB" id="1930390at2759"/>
<dbReference type="SUPFAM" id="SSF51110">
    <property type="entry name" value="alpha-D-mannose-specific plant lectins"/>
    <property type="match status" value="2"/>
</dbReference>
<reference evidence="8" key="1">
    <citation type="submission" date="2022-11" db="EMBL/GenBank/DDBJ databases">
        <authorList>
            <person name="Hyden B.L."/>
            <person name="Feng K."/>
            <person name="Yates T."/>
            <person name="Jawdy S."/>
            <person name="Smart L.B."/>
            <person name="Muchero W."/>
        </authorList>
    </citation>
    <scope>NUCLEOTIDE SEQUENCE</scope>
    <source>
        <tissue evidence="8">Shoot tip</tissue>
    </source>
</reference>
<sequence length="502" mass="55535">MLARRRPLHLLLFSRQLRFSFSKREIALPFSTNGQAYKNVSLGSSLTATAASGDLPWTSPSGEFAFGFQQVSDAGYLLSIWFNKIPERTIVWSANRNNLAQRGSTVQLTAAGQLVLNDQSGRRIWTTRHLGGSGAAYGAMLDTGNFVLSGQAGDNLWESFDQPTDTLLPTQNLKSGAQLIAPYLEKNYSDGRFKLILQADGNLVMYTTAYPSMESNSNYWTPGSSLGSGNQLIFNQSGYMYLVANNGTILNHVFSNPVSLQDFYHRATIDYDGVFRKYVYPKSASSGKRWAMAWTTSPNFEMTKDQVAGVRLVTLSLIKMMRGRDACLSDCYCAVATFNDGECWKKRGPLTNGVTDPTIGDKALMKVRKGNWTAGPSAKKSDRSALIISGSVLLGSSIFLIFLYVFFTNRKKQKVIPQHHAMRDMNLQNFTYNELETATGGFDEELGRGAFGPVYKGVLGDEDKQIIAVKKLEKMAGEGETEFKTENETALHLKTWNNPSAI</sequence>
<dbReference type="GO" id="GO:0004672">
    <property type="term" value="F:protein kinase activity"/>
    <property type="evidence" value="ECO:0007669"/>
    <property type="project" value="InterPro"/>
</dbReference>
<dbReference type="Gene3D" id="2.90.10.10">
    <property type="entry name" value="Bulb-type lectin domain"/>
    <property type="match status" value="2"/>
</dbReference>
<dbReference type="GO" id="GO:0005524">
    <property type="term" value="F:ATP binding"/>
    <property type="evidence" value="ECO:0007669"/>
    <property type="project" value="InterPro"/>
</dbReference>
<keyword evidence="5" id="KW-1133">Transmembrane helix</keyword>
<comment type="caution">
    <text evidence="8">The sequence shown here is derived from an EMBL/GenBank/DDBJ whole genome shotgun (WGS) entry which is preliminary data.</text>
</comment>
<dbReference type="FunFam" id="2.90.10.10:FF:000013">
    <property type="entry name" value="G-type lectin S-receptor-like serine/threonine-protein kinase LECRK1"/>
    <property type="match status" value="1"/>
</dbReference>
<dbReference type="InterPro" id="IPR000719">
    <property type="entry name" value="Prot_kinase_dom"/>
</dbReference>
<dbReference type="PANTHER" id="PTHR47976:SF47">
    <property type="entry name" value="RECEPTOR-LIKE SERINE_THREONINE-PROTEIN KINASE"/>
    <property type="match status" value="1"/>
</dbReference>
<keyword evidence="8" id="KW-0808">Transferase</keyword>
<keyword evidence="1" id="KW-0245">EGF-like domain</keyword>
<dbReference type="PROSITE" id="PS50011">
    <property type="entry name" value="PROTEIN_KINASE_DOM"/>
    <property type="match status" value="1"/>
</dbReference>
<dbReference type="InterPro" id="IPR036426">
    <property type="entry name" value="Bulb-type_lectin_dom_sf"/>
</dbReference>
<name>A0A9Q0QE01_SALPP</name>
<evidence type="ECO:0000256" key="2">
    <source>
        <dbReference type="ARBA" id="ARBA00022729"/>
    </source>
</evidence>
<feature type="domain" description="Protein kinase" evidence="6">
    <location>
        <begin position="440"/>
        <end position="502"/>
    </location>
</feature>
<evidence type="ECO:0000259" key="6">
    <source>
        <dbReference type="PROSITE" id="PS50011"/>
    </source>
</evidence>
<keyword evidence="9" id="KW-1185">Reference proteome</keyword>
<proteinExistence type="predicted"/>
<organism evidence="8 9">
    <name type="scientific">Salix purpurea</name>
    <name type="common">Purple osier willow</name>
    <dbReference type="NCBI Taxonomy" id="77065"/>
    <lineage>
        <taxon>Eukaryota</taxon>
        <taxon>Viridiplantae</taxon>
        <taxon>Streptophyta</taxon>
        <taxon>Embryophyta</taxon>
        <taxon>Tracheophyta</taxon>
        <taxon>Spermatophyta</taxon>
        <taxon>Magnoliopsida</taxon>
        <taxon>eudicotyledons</taxon>
        <taxon>Gunneridae</taxon>
        <taxon>Pentapetalae</taxon>
        <taxon>rosids</taxon>
        <taxon>fabids</taxon>
        <taxon>Malpighiales</taxon>
        <taxon>Salicaceae</taxon>
        <taxon>Saliceae</taxon>
        <taxon>Salix</taxon>
    </lineage>
</organism>
<keyword evidence="5" id="KW-0812">Transmembrane</keyword>
<evidence type="ECO:0000313" key="9">
    <source>
        <dbReference type="Proteomes" id="UP001151532"/>
    </source>
</evidence>
<dbReference type="SMART" id="SM00108">
    <property type="entry name" value="B_lectin"/>
    <property type="match status" value="1"/>
</dbReference>
<reference evidence="8" key="2">
    <citation type="journal article" date="2023" name="Int. J. Mol. Sci.">
        <title>De Novo Assembly and Annotation of 11 Diverse Shrub Willow (Salix) Genomes Reveals Novel Gene Organization in Sex-Linked Regions.</title>
        <authorList>
            <person name="Hyden B."/>
            <person name="Feng K."/>
            <person name="Yates T.B."/>
            <person name="Jawdy S."/>
            <person name="Cereghino C."/>
            <person name="Smart L.B."/>
            <person name="Muchero W."/>
        </authorList>
    </citation>
    <scope>NUCLEOTIDE SEQUENCE</scope>
    <source>
        <tissue evidence="8">Shoot tip</tissue>
    </source>
</reference>
<evidence type="ECO:0000256" key="5">
    <source>
        <dbReference type="SAM" id="Phobius"/>
    </source>
</evidence>
<dbReference type="InterPro" id="IPR001480">
    <property type="entry name" value="Bulb-type_lectin_dom"/>
</dbReference>
<dbReference type="Pfam" id="PF01453">
    <property type="entry name" value="B_lectin"/>
    <property type="match status" value="1"/>
</dbReference>
<keyword evidence="3" id="KW-1015">Disulfide bond</keyword>
<dbReference type="EMBL" id="JAPFFK010000016">
    <property type="protein sequence ID" value="KAJ6704726.1"/>
    <property type="molecule type" value="Genomic_DNA"/>
</dbReference>